<name>A0A975SPT4_9RHOO</name>
<dbReference type="InterPro" id="IPR000014">
    <property type="entry name" value="PAS"/>
</dbReference>
<dbReference type="NCBIfam" id="TIGR00229">
    <property type="entry name" value="sensory_box"/>
    <property type="match status" value="1"/>
</dbReference>
<accession>A0A975SPT4</accession>
<evidence type="ECO:0000259" key="1">
    <source>
        <dbReference type="Pfam" id="PF08447"/>
    </source>
</evidence>
<dbReference type="Proteomes" id="UP000683428">
    <property type="component" value="Chromosome"/>
</dbReference>
<dbReference type="RefSeq" id="WP_216131543.1">
    <property type="nucleotide sequence ID" value="NZ_CP064782.1"/>
</dbReference>
<organism evidence="2 3">
    <name type="scientific">Azospira inquinata</name>
    <dbReference type="NCBI Taxonomy" id="2785627"/>
    <lineage>
        <taxon>Bacteria</taxon>
        <taxon>Pseudomonadati</taxon>
        <taxon>Pseudomonadota</taxon>
        <taxon>Betaproteobacteria</taxon>
        <taxon>Rhodocyclales</taxon>
        <taxon>Rhodocyclaceae</taxon>
        <taxon>Azospira</taxon>
    </lineage>
</organism>
<sequence>MPRAVPANSHEVKLQPHELIVTKTDPSGHITYANRVFMRIAEYAEYQLLGQPHNIIRHPDMPRGVFRLMWKTLQGGNEFFGLVKNFTASGNYYWVFANITPDYDAQKQLVGYYSVRRPPLRAAVETVIPLYRAMCDIEAQAGKSAGPDASVAWLEEQMAQRQISYEQFVLQLNGDALGCKAGGRS</sequence>
<feature type="domain" description="PAS fold-3" evidence="1">
    <location>
        <begin position="31"/>
        <end position="115"/>
    </location>
</feature>
<dbReference type="CDD" id="cd00130">
    <property type="entry name" value="PAS"/>
    <property type="match status" value="1"/>
</dbReference>
<evidence type="ECO:0000313" key="3">
    <source>
        <dbReference type="Proteomes" id="UP000683428"/>
    </source>
</evidence>
<reference evidence="2" key="1">
    <citation type="submission" date="2020-11" db="EMBL/GenBank/DDBJ databases">
        <title>Azospira inquinata sp. nov.</title>
        <authorList>
            <person name="Moe W.M."/>
            <person name="Mikes M.C."/>
        </authorList>
    </citation>
    <scope>NUCLEOTIDE SEQUENCE</scope>
    <source>
        <strain evidence="2">Azo-3</strain>
    </source>
</reference>
<gene>
    <name evidence="2" type="ORF">Azoinq_05070</name>
</gene>
<dbReference type="KEGG" id="aiq:Azoinq_05070"/>
<dbReference type="Pfam" id="PF08447">
    <property type="entry name" value="PAS_3"/>
    <property type="match status" value="1"/>
</dbReference>
<protein>
    <submittedName>
        <fullName evidence="2">PAS domain-containing protein</fullName>
    </submittedName>
</protein>
<dbReference type="AlphaFoldDB" id="A0A975SPT4"/>
<keyword evidence="3" id="KW-1185">Reference proteome</keyword>
<dbReference type="EMBL" id="CP064782">
    <property type="protein sequence ID" value="QWT49976.1"/>
    <property type="molecule type" value="Genomic_DNA"/>
</dbReference>
<dbReference type="InterPro" id="IPR013655">
    <property type="entry name" value="PAS_fold_3"/>
</dbReference>
<proteinExistence type="predicted"/>
<evidence type="ECO:0000313" key="2">
    <source>
        <dbReference type="EMBL" id="QWT49976.1"/>
    </source>
</evidence>